<feature type="region of interest" description="Disordered" evidence="1">
    <location>
        <begin position="55"/>
        <end position="80"/>
    </location>
</feature>
<protein>
    <submittedName>
        <fullName evidence="2">Uncharacterized protein</fullName>
    </submittedName>
</protein>
<proteinExistence type="predicted"/>
<sequence>KWNNIKSKFDKEYAKYWQDREKTAHNNKLGKRTRDLVEDIQERIIQQVRASFGETEVENETDEVQTEIADNTPKDKNGSAEANVNWVLKIQKIIRDITDIPSCWQLDL</sequence>
<gene>
    <name evidence="2" type="ORF">CU097_003895</name>
</gene>
<accession>A0A367JDV5</accession>
<evidence type="ECO:0000313" key="3">
    <source>
        <dbReference type="Proteomes" id="UP000252139"/>
    </source>
</evidence>
<keyword evidence="3" id="KW-1185">Reference proteome</keyword>
<evidence type="ECO:0000256" key="1">
    <source>
        <dbReference type="SAM" id="MobiDB-lite"/>
    </source>
</evidence>
<evidence type="ECO:0000313" key="2">
    <source>
        <dbReference type="EMBL" id="RCH88114.1"/>
    </source>
</evidence>
<dbReference type="AlphaFoldDB" id="A0A367JDV5"/>
<feature type="non-terminal residue" evidence="2">
    <location>
        <position position="1"/>
    </location>
</feature>
<organism evidence="2 3">
    <name type="scientific">Rhizopus azygosporus</name>
    <name type="common">Rhizopus microsporus var. azygosporus</name>
    <dbReference type="NCBI Taxonomy" id="86630"/>
    <lineage>
        <taxon>Eukaryota</taxon>
        <taxon>Fungi</taxon>
        <taxon>Fungi incertae sedis</taxon>
        <taxon>Mucoromycota</taxon>
        <taxon>Mucoromycotina</taxon>
        <taxon>Mucoromycetes</taxon>
        <taxon>Mucorales</taxon>
        <taxon>Mucorineae</taxon>
        <taxon>Rhizopodaceae</taxon>
        <taxon>Rhizopus</taxon>
    </lineage>
</organism>
<name>A0A367JDV5_RHIAZ</name>
<dbReference type="Proteomes" id="UP000252139">
    <property type="component" value="Unassembled WGS sequence"/>
</dbReference>
<dbReference type="EMBL" id="PJQL01001527">
    <property type="protein sequence ID" value="RCH88114.1"/>
    <property type="molecule type" value="Genomic_DNA"/>
</dbReference>
<feature type="compositionally biased region" description="Acidic residues" evidence="1">
    <location>
        <begin position="55"/>
        <end position="65"/>
    </location>
</feature>
<comment type="caution">
    <text evidence="2">The sequence shown here is derived from an EMBL/GenBank/DDBJ whole genome shotgun (WGS) entry which is preliminary data.</text>
</comment>
<reference evidence="2 3" key="1">
    <citation type="journal article" date="2018" name="G3 (Bethesda)">
        <title>Phylogenetic and Phylogenomic Definition of Rhizopus Species.</title>
        <authorList>
            <person name="Gryganskyi A.P."/>
            <person name="Golan J."/>
            <person name="Dolatabadi S."/>
            <person name="Mondo S."/>
            <person name="Robb S."/>
            <person name="Idnurm A."/>
            <person name="Muszewska A."/>
            <person name="Steczkiewicz K."/>
            <person name="Masonjones S."/>
            <person name="Liao H.L."/>
            <person name="Gajdeczka M.T."/>
            <person name="Anike F."/>
            <person name="Vuek A."/>
            <person name="Anishchenko I.M."/>
            <person name="Voigt K."/>
            <person name="de Hoog G.S."/>
            <person name="Smith M.E."/>
            <person name="Heitman J."/>
            <person name="Vilgalys R."/>
            <person name="Stajich J.E."/>
        </authorList>
    </citation>
    <scope>NUCLEOTIDE SEQUENCE [LARGE SCALE GENOMIC DNA]</scope>
    <source>
        <strain evidence="2 3">CBS 357.93</strain>
    </source>
</reference>